<evidence type="ECO:0000256" key="3">
    <source>
        <dbReference type="ARBA" id="ARBA00012590"/>
    </source>
</evidence>
<keyword evidence="6" id="KW-0378">Hydrolase</keyword>
<keyword evidence="7" id="KW-0119">Carbohydrate metabolism</keyword>
<dbReference type="InterPro" id="IPR044846">
    <property type="entry name" value="GH10"/>
</dbReference>
<dbReference type="Pfam" id="PF00331">
    <property type="entry name" value="Glyco_hydro_10"/>
    <property type="match status" value="1"/>
</dbReference>
<dbReference type="GO" id="GO:0031176">
    <property type="term" value="F:endo-1,4-beta-xylanase activity"/>
    <property type="evidence" value="ECO:0007669"/>
    <property type="project" value="UniProtKB-EC"/>
</dbReference>
<evidence type="ECO:0000256" key="5">
    <source>
        <dbReference type="ARBA" id="ARBA00022729"/>
    </source>
</evidence>
<keyword evidence="8" id="KW-0326">Glycosidase</keyword>
<keyword evidence="4" id="KW-0858">Xylan degradation</keyword>
<dbReference type="InterPro" id="IPR017853">
    <property type="entry name" value="GH"/>
</dbReference>
<evidence type="ECO:0000259" key="10">
    <source>
        <dbReference type="Pfam" id="PF00331"/>
    </source>
</evidence>
<name>A0A0F9TPD9_9ZZZZ</name>
<dbReference type="GO" id="GO:0045493">
    <property type="term" value="P:xylan catabolic process"/>
    <property type="evidence" value="ECO:0007669"/>
    <property type="project" value="UniProtKB-KW"/>
</dbReference>
<comment type="catalytic activity">
    <reaction evidence="1">
        <text>Endohydrolysis of (1-&gt;4)-beta-D-xylosidic linkages in xylans.</text>
        <dbReference type="EC" id="3.2.1.8"/>
    </reaction>
</comment>
<keyword evidence="5" id="KW-0732">Signal</keyword>
<evidence type="ECO:0000256" key="7">
    <source>
        <dbReference type="ARBA" id="ARBA00023277"/>
    </source>
</evidence>
<evidence type="ECO:0000256" key="2">
    <source>
        <dbReference type="ARBA" id="ARBA00007495"/>
    </source>
</evidence>
<evidence type="ECO:0000256" key="4">
    <source>
        <dbReference type="ARBA" id="ARBA00022651"/>
    </source>
</evidence>
<dbReference type="Gene3D" id="3.20.20.80">
    <property type="entry name" value="Glycosidases"/>
    <property type="match status" value="1"/>
</dbReference>
<reference evidence="11" key="1">
    <citation type="journal article" date="2015" name="Nature">
        <title>Complex archaea that bridge the gap between prokaryotes and eukaryotes.</title>
        <authorList>
            <person name="Spang A."/>
            <person name="Saw J.H."/>
            <person name="Jorgensen S.L."/>
            <person name="Zaremba-Niedzwiedzka K."/>
            <person name="Martijn J."/>
            <person name="Lind A.E."/>
            <person name="van Eijk R."/>
            <person name="Schleper C."/>
            <person name="Guy L."/>
            <person name="Ettema T.J."/>
        </authorList>
    </citation>
    <scope>NUCLEOTIDE SEQUENCE</scope>
</reference>
<feature type="domain" description="GH10" evidence="10">
    <location>
        <begin position="174"/>
        <end position="406"/>
    </location>
</feature>
<organism evidence="11">
    <name type="scientific">marine sediment metagenome</name>
    <dbReference type="NCBI Taxonomy" id="412755"/>
    <lineage>
        <taxon>unclassified sequences</taxon>
        <taxon>metagenomes</taxon>
        <taxon>ecological metagenomes</taxon>
    </lineage>
</organism>
<dbReference type="PANTHER" id="PTHR31490:SF88">
    <property type="entry name" value="BETA-XYLANASE"/>
    <property type="match status" value="1"/>
</dbReference>
<dbReference type="SUPFAM" id="SSF51445">
    <property type="entry name" value="(Trans)glycosidases"/>
    <property type="match status" value="1"/>
</dbReference>
<evidence type="ECO:0000256" key="8">
    <source>
        <dbReference type="ARBA" id="ARBA00023295"/>
    </source>
</evidence>
<evidence type="ECO:0000256" key="9">
    <source>
        <dbReference type="ARBA" id="ARBA00023326"/>
    </source>
</evidence>
<dbReference type="InterPro" id="IPR001000">
    <property type="entry name" value="GH10_dom"/>
</dbReference>
<dbReference type="PANTHER" id="PTHR31490">
    <property type="entry name" value="GLYCOSYL HYDROLASE"/>
    <property type="match status" value="1"/>
</dbReference>
<proteinExistence type="inferred from homology"/>
<keyword evidence="9" id="KW-0624">Polysaccharide degradation</keyword>
<dbReference type="EC" id="3.2.1.8" evidence="3"/>
<comment type="similarity">
    <text evidence="2">Belongs to the glycosyl hydrolase 10 (cellulase F) family.</text>
</comment>
<gene>
    <name evidence="11" type="ORF">LCGC14_0366740</name>
</gene>
<accession>A0A0F9TPD9</accession>
<comment type="caution">
    <text evidence="11">The sequence shown here is derived from an EMBL/GenBank/DDBJ whole genome shotgun (WGS) entry which is preliminary data.</text>
</comment>
<evidence type="ECO:0000256" key="1">
    <source>
        <dbReference type="ARBA" id="ARBA00000681"/>
    </source>
</evidence>
<dbReference type="EMBL" id="LAZR01000289">
    <property type="protein sequence ID" value="KKN76807.1"/>
    <property type="molecule type" value="Genomic_DNA"/>
</dbReference>
<sequence>MLQFKAYHSGLTGGIDLSGAYLFGPDGIPVRGDLTGNGKMVACHKRVAGAVGLALMWEVGEAGHLMLSTTRLPDRKKPYNLPVELTRARMMRISQKIEEWGLFDYPEAADLIDEFRRVHGPFIAALKSAKPKQAAGLAERALEAGVTLSEKMALFHASVFLDRRRNSPAAAARMRFGCRVDLAGMGEHYQDRLREAFDFLTVPLSWKTIEPQENTYQFPQVDTWVNFAARAHMPIHIGPVVDFDPANLPEWLYLWEHDYDSLREVIYKHIEQVITRYARQAKIWSVVSGLHAYNDFNLAFEQIMELTRMCCQLTKKLAPRSQTMIELVMPWGEYYARNARTIPPLLYADMAVQSGIKFDAFGLQLHMGVPQDGFYVRDLMQISSLLDEFASLRKPLHITACSVPSQIAVDPQDGWRGKLAVDQAGRWHASWSPRLQAEWLQAFYRICISKPYVESVCWRDLGDDVAHYLPHAGLCSDDQTPKLSFTEMRNFRALMAAAEHREKNGENGS</sequence>
<evidence type="ECO:0000313" key="11">
    <source>
        <dbReference type="EMBL" id="KKN76807.1"/>
    </source>
</evidence>
<dbReference type="AlphaFoldDB" id="A0A0F9TPD9"/>
<protein>
    <recommendedName>
        <fullName evidence="3">endo-1,4-beta-xylanase</fullName>
        <ecNumber evidence="3">3.2.1.8</ecNumber>
    </recommendedName>
</protein>
<evidence type="ECO:0000256" key="6">
    <source>
        <dbReference type="ARBA" id="ARBA00022801"/>
    </source>
</evidence>